<dbReference type="Proteomes" id="UP001493487">
    <property type="component" value="Unassembled WGS sequence"/>
</dbReference>
<protein>
    <submittedName>
        <fullName evidence="1">Uncharacterized protein</fullName>
    </submittedName>
</protein>
<gene>
    <name evidence="1" type="ORF">QJS35_01725</name>
</gene>
<evidence type="ECO:0000313" key="1">
    <source>
        <dbReference type="EMBL" id="MEQ4481107.1"/>
    </source>
</evidence>
<comment type="caution">
    <text evidence="1">The sequence shown here is derived from an EMBL/GenBank/DDBJ whole genome shotgun (WGS) entry which is preliminary data.</text>
</comment>
<organism evidence="1 2">
    <name type="scientific">Cohnella silvisoli</name>
    <dbReference type="NCBI Taxonomy" id="2873699"/>
    <lineage>
        <taxon>Bacteria</taxon>
        <taxon>Bacillati</taxon>
        <taxon>Bacillota</taxon>
        <taxon>Bacilli</taxon>
        <taxon>Bacillales</taxon>
        <taxon>Paenibacillaceae</taxon>
        <taxon>Cohnella</taxon>
    </lineage>
</organism>
<dbReference type="EMBL" id="JASKHM010000001">
    <property type="protein sequence ID" value="MEQ4481107.1"/>
    <property type="molecule type" value="Genomic_DNA"/>
</dbReference>
<proteinExistence type="predicted"/>
<reference evidence="1 2" key="1">
    <citation type="journal article" date="2023" name="Genome Announc.">
        <title>Pan-Genome Analyses of the Genus Cohnella and Proposal of the Novel Species Cohnella silvisoli sp. nov., Isolated from Forest Soil.</title>
        <authorList>
            <person name="Wang C."/>
            <person name="Mao L."/>
            <person name="Bao G."/>
            <person name="Zhu H."/>
        </authorList>
    </citation>
    <scope>NUCLEOTIDE SEQUENCE [LARGE SCALE GENOMIC DNA]</scope>
    <source>
        <strain evidence="1 2">NL03-T5-1</strain>
    </source>
</reference>
<keyword evidence="2" id="KW-1185">Reference proteome</keyword>
<accession>A0ABV1KM35</accession>
<name>A0ABV1KM35_9BACL</name>
<dbReference type="RefSeq" id="WP_232182404.1">
    <property type="nucleotide sequence ID" value="NZ_JAIOAP010000001.1"/>
</dbReference>
<sequence>MGKLKLTNGKMYIVTLQNGNTMEGELHDLKCVGNELYSLWIDMGSQLVYVPFSDTKDIKLK</sequence>
<evidence type="ECO:0000313" key="2">
    <source>
        <dbReference type="Proteomes" id="UP001493487"/>
    </source>
</evidence>